<dbReference type="Pfam" id="PF00793">
    <property type="entry name" value="DAHP_synth_1"/>
    <property type="match status" value="1"/>
</dbReference>
<evidence type="ECO:0000313" key="11">
    <source>
        <dbReference type="EMBL" id="GLS82533.1"/>
    </source>
</evidence>
<name>A0AA37WVG2_9GAMM</name>
<feature type="domain" description="Chorismate mutase" evidence="8">
    <location>
        <begin position="1"/>
        <end position="92"/>
    </location>
</feature>
<comment type="catalytic activity">
    <reaction evidence="7">
        <text>prephenate + H(+) = 3-phenylpyruvate + CO2 + H2O</text>
        <dbReference type="Rhea" id="RHEA:21648"/>
        <dbReference type="ChEBI" id="CHEBI:15377"/>
        <dbReference type="ChEBI" id="CHEBI:15378"/>
        <dbReference type="ChEBI" id="CHEBI:16526"/>
        <dbReference type="ChEBI" id="CHEBI:18005"/>
        <dbReference type="ChEBI" id="CHEBI:29934"/>
        <dbReference type="EC" id="4.2.1.51"/>
    </reaction>
</comment>
<accession>A0AA37WVG2</accession>
<dbReference type="NCBIfam" id="TIGR01797">
    <property type="entry name" value="CM_P_1"/>
    <property type="match status" value="1"/>
</dbReference>
<dbReference type="SUPFAM" id="SSF51569">
    <property type="entry name" value="Aldolase"/>
    <property type="match status" value="1"/>
</dbReference>
<reference evidence="11 12" key="1">
    <citation type="journal article" date="2014" name="Int. J. Syst. Evol. Microbiol.">
        <title>Complete genome sequence of Corynebacterium casei LMG S-19264T (=DSM 44701T), isolated from a smear-ripened cheese.</title>
        <authorList>
            <consortium name="US DOE Joint Genome Institute (JGI-PGF)"/>
            <person name="Walter F."/>
            <person name="Albersmeier A."/>
            <person name="Kalinowski J."/>
            <person name="Ruckert C."/>
        </authorList>
    </citation>
    <scope>NUCLEOTIDE SEQUENCE [LARGE SCALE GENOMIC DNA]</scope>
    <source>
        <strain evidence="11 12">NBRC 112785</strain>
    </source>
</reference>
<dbReference type="GO" id="GO:0004106">
    <property type="term" value="F:chorismate mutase activity"/>
    <property type="evidence" value="ECO:0007669"/>
    <property type="project" value="InterPro"/>
</dbReference>
<dbReference type="InterPro" id="IPR006218">
    <property type="entry name" value="DAHP1/KDSA"/>
</dbReference>
<feature type="domain" description="Prephenate dehydratase" evidence="9">
    <location>
        <begin position="106"/>
        <end position="286"/>
    </location>
</feature>
<keyword evidence="4" id="KW-0057">Aromatic amino acid biosynthesis</keyword>
<dbReference type="InterPro" id="IPR001086">
    <property type="entry name" value="Preph_deHydtase"/>
</dbReference>
<dbReference type="EMBL" id="BSPO01000001">
    <property type="protein sequence ID" value="GLS82533.1"/>
    <property type="molecule type" value="Genomic_DNA"/>
</dbReference>
<keyword evidence="6" id="KW-0456">Lyase</keyword>
<dbReference type="AlphaFoldDB" id="A0AA37WVG2"/>
<evidence type="ECO:0000256" key="2">
    <source>
        <dbReference type="ARBA" id="ARBA00022605"/>
    </source>
</evidence>
<dbReference type="GO" id="GO:0046417">
    <property type="term" value="P:chorismate metabolic process"/>
    <property type="evidence" value="ECO:0007669"/>
    <property type="project" value="InterPro"/>
</dbReference>
<dbReference type="NCBIfam" id="NF008865">
    <property type="entry name" value="PRK11898.1"/>
    <property type="match status" value="1"/>
</dbReference>
<dbReference type="InterPro" id="IPR013785">
    <property type="entry name" value="Aldolase_TIM"/>
</dbReference>
<dbReference type="Gene3D" id="3.20.20.70">
    <property type="entry name" value="Aldolase class I"/>
    <property type="match status" value="1"/>
</dbReference>
<dbReference type="Gene3D" id="1.20.59.10">
    <property type="entry name" value="Chorismate mutase"/>
    <property type="match status" value="1"/>
</dbReference>
<proteinExistence type="predicted"/>
<dbReference type="InterPro" id="IPR036979">
    <property type="entry name" value="CM_dom_sf"/>
</dbReference>
<dbReference type="Gene3D" id="3.30.70.260">
    <property type="match status" value="1"/>
</dbReference>
<dbReference type="InterPro" id="IPR002701">
    <property type="entry name" value="CM_II_prokaryot"/>
</dbReference>
<dbReference type="InterPro" id="IPR002912">
    <property type="entry name" value="ACT_dom"/>
</dbReference>
<dbReference type="PROSITE" id="PS51168">
    <property type="entry name" value="CHORISMATE_MUT_2"/>
    <property type="match status" value="1"/>
</dbReference>
<evidence type="ECO:0000259" key="8">
    <source>
        <dbReference type="PROSITE" id="PS51168"/>
    </source>
</evidence>
<organism evidence="11 12">
    <name type="scientific">Paraferrimonas haliotis</name>
    <dbReference type="NCBI Taxonomy" id="2013866"/>
    <lineage>
        <taxon>Bacteria</taxon>
        <taxon>Pseudomonadati</taxon>
        <taxon>Pseudomonadota</taxon>
        <taxon>Gammaproteobacteria</taxon>
        <taxon>Alteromonadales</taxon>
        <taxon>Ferrimonadaceae</taxon>
        <taxon>Paraferrimonas</taxon>
    </lineage>
</organism>
<keyword evidence="12" id="KW-1185">Reference proteome</keyword>
<keyword evidence="3" id="KW-0808">Transferase</keyword>
<evidence type="ECO:0000256" key="6">
    <source>
        <dbReference type="ARBA" id="ARBA00023239"/>
    </source>
</evidence>
<dbReference type="SUPFAM" id="SSF48600">
    <property type="entry name" value="Chorismate mutase II"/>
    <property type="match status" value="1"/>
</dbReference>
<dbReference type="GO" id="GO:0009094">
    <property type="term" value="P:L-phenylalanine biosynthetic process"/>
    <property type="evidence" value="ECO:0007669"/>
    <property type="project" value="UniProtKB-KW"/>
</dbReference>
<evidence type="ECO:0000256" key="3">
    <source>
        <dbReference type="ARBA" id="ARBA00022679"/>
    </source>
</evidence>
<dbReference type="CDD" id="cd13631">
    <property type="entry name" value="PBP2_Ct-PDT_like"/>
    <property type="match status" value="1"/>
</dbReference>
<evidence type="ECO:0000313" key="12">
    <source>
        <dbReference type="Proteomes" id="UP001157439"/>
    </source>
</evidence>
<dbReference type="SMART" id="SM00830">
    <property type="entry name" value="CM_2"/>
    <property type="match status" value="1"/>
</dbReference>
<dbReference type="GO" id="GO:0016740">
    <property type="term" value="F:transferase activity"/>
    <property type="evidence" value="ECO:0007669"/>
    <property type="project" value="UniProtKB-KW"/>
</dbReference>
<dbReference type="Pfam" id="PF00800">
    <property type="entry name" value="PDT"/>
    <property type="match status" value="1"/>
</dbReference>
<dbReference type="SUPFAM" id="SSF55021">
    <property type="entry name" value="ACT-like"/>
    <property type="match status" value="1"/>
</dbReference>
<dbReference type="InterPro" id="IPR010952">
    <property type="entry name" value="CM_P_1"/>
</dbReference>
<protein>
    <submittedName>
        <fullName evidence="11">Chorismate mutase</fullName>
    </submittedName>
</protein>
<dbReference type="CDD" id="cd04905">
    <property type="entry name" value="ACT_CM-PDT"/>
    <property type="match status" value="1"/>
</dbReference>
<dbReference type="GO" id="GO:0005737">
    <property type="term" value="C:cytoplasm"/>
    <property type="evidence" value="ECO:0007669"/>
    <property type="project" value="InterPro"/>
</dbReference>
<dbReference type="SUPFAM" id="SSF53850">
    <property type="entry name" value="Periplasmic binding protein-like II"/>
    <property type="match status" value="1"/>
</dbReference>
<feature type="domain" description="ACT" evidence="10">
    <location>
        <begin position="300"/>
        <end position="377"/>
    </location>
</feature>
<keyword evidence="5" id="KW-0584">Phenylalanine biosynthesis</keyword>
<evidence type="ECO:0000259" key="9">
    <source>
        <dbReference type="PROSITE" id="PS51171"/>
    </source>
</evidence>
<dbReference type="InterPro" id="IPR036263">
    <property type="entry name" value="Chorismate_II_sf"/>
</dbReference>
<evidence type="ECO:0000256" key="4">
    <source>
        <dbReference type="ARBA" id="ARBA00023141"/>
    </source>
</evidence>
<gene>
    <name evidence="11" type="primary">pheA</name>
    <name evidence="11" type="ORF">GCM10007894_05100</name>
</gene>
<dbReference type="PANTHER" id="PTHR21022">
    <property type="entry name" value="PREPHENATE DEHYDRATASE P PROTEIN"/>
    <property type="match status" value="1"/>
</dbReference>
<evidence type="ECO:0000256" key="1">
    <source>
        <dbReference type="ARBA" id="ARBA00004741"/>
    </source>
</evidence>
<evidence type="ECO:0000256" key="7">
    <source>
        <dbReference type="ARBA" id="ARBA00047848"/>
    </source>
</evidence>
<dbReference type="PROSITE" id="PS51671">
    <property type="entry name" value="ACT"/>
    <property type="match status" value="1"/>
</dbReference>
<dbReference type="RefSeq" id="WP_095498080.1">
    <property type="nucleotide sequence ID" value="NZ_BSPO01000001.1"/>
</dbReference>
<dbReference type="PROSITE" id="PS51171">
    <property type="entry name" value="PREPHENATE_DEHYDR_3"/>
    <property type="match status" value="1"/>
</dbReference>
<keyword evidence="2" id="KW-0028">Amino-acid biosynthesis</keyword>
<evidence type="ECO:0000259" key="10">
    <source>
        <dbReference type="PROSITE" id="PS51671"/>
    </source>
</evidence>
<dbReference type="GO" id="GO:0004664">
    <property type="term" value="F:prephenate dehydratase activity"/>
    <property type="evidence" value="ECO:0007669"/>
    <property type="project" value="UniProtKB-EC"/>
</dbReference>
<dbReference type="Gene3D" id="3.40.190.10">
    <property type="entry name" value="Periplasmic binding protein-like II"/>
    <property type="match status" value="2"/>
</dbReference>
<dbReference type="Proteomes" id="UP001157439">
    <property type="component" value="Unassembled WGS sequence"/>
</dbReference>
<sequence>MAKAPPLTDTRQAITQLDRDLIDLLAKRRALSLNVALSKESTLKPIRDVEREQQLLTRLITEGRTQGLDAHYVTRLFQTIIEDSVLNQQAFLAQRANPDTSKPAYRVAFLGAKGAYSYLASSRFCARQGADFQQLGCGTFDEVIHAVESGQADYGLLPIENTSSGSINEVYDLLQHTNLAITAETRIEVNHCILAKTSQPLEQVRKVYGHPQAISQCSRFLKSQGHITPVYCASTADAMLAVSESTDDNVAAVGSEEGGKAFELCAVEKGIANQQQNSSRFIVVAPKPVEVPQQVPAKTTFIMATGQKPGALVDALIVLKTHGINMCKLESRPIQGNLGEEMFYVDVEANLASQSLKDALAQLTRLTRFIKVLGCYARDEVSPVHLTASQLTLPEQGALNSNDRPLSSRAHKYDTTQVQLGVHTLGSEQFATIAGPSEWNSSIQLDDSAKTLREFGACALVAGNSDITEQQANQVASVARSMELAYVSHVQLPQQVQPLSLVADVFLLEANQMQQHALLTALGRSHKPVILRRAHTASISDWLQAAQLIMAQGNQQVILCESGVQTLETGKRLTLDLTLVQQLKQESHLPVIVEPGAVESNSQAIAALTIAAKAIGADGVLLNVHPNAQAHQLSLHQFETLQRQLHN</sequence>
<comment type="caution">
    <text evidence="11">The sequence shown here is derived from an EMBL/GenBank/DDBJ whole genome shotgun (WGS) entry which is preliminary data.</text>
</comment>
<dbReference type="InterPro" id="IPR045865">
    <property type="entry name" value="ACT-like_dom_sf"/>
</dbReference>
<comment type="pathway">
    <text evidence="1">Amino-acid biosynthesis; L-phenylalanine biosynthesis; phenylpyruvate from prephenate: step 1/1.</text>
</comment>
<dbReference type="PANTHER" id="PTHR21022:SF19">
    <property type="entry name" value="PREPHENATE DEHYDRATASE-RELATED"/>
    <property type="match status" value="1"/>
</dbReference>
<dbReference type="Pfam" id="PF01817">
    <property type="entry name" value="CM_2"/>
    <property type="match status" value="1"/>
</dbReference>
<evidence type="ECO:0000256" key="5">
    <source>
        <dbReference type="ARBA" id="ARBA00023222"/>
    </source>
</evidence>